<dbReference type="Proteomes" id="UP000270021">
    <property type="component" value="Chromosome"/>
</dbReference>
<keyword evidence="5" id="KW-1185">Reference proteome</keyword>
<dbReference type="InterPro" id="IPR047057">
    <property type="entry name" value="MerR_fam"/>
</dbReference>
<keyword evidence="1" id="KW-0238">DNA-binding</keyword>
<feature type="domain" description="HTH merR-type" evidence="3">
    <location>
        <begin position="46"/>
        <end position="98"/>
    </location>
</feature>
<dbReference type="RefSeq" id="WP_126038847.1">
    <property type="nucleotide sequence ID" value="NZ_CP034438.1"/>
</dbReference>
<reference evidence="4 5" key="1">
    <citation type="submission" date="2018-12" db="EMBL/GenBank/DDBJ databases">
        <title>Complete genome sequence of Flaviflexus salsibiostraticola KCTC 33148.</title>
        <authorList>
            <person name="Bae J.-W."/>
        </authorList>
    </citation>
    <scope>NUCLEOTIDE SEQUENCE [LARGE SCALE GENOMIC DNA]</scope>
    <source>
        <strain evidence="4 5">KCTC 33148</strain>
    </source>
</reference>
<proteinExistence type="predicted"/>
<dbReference type="SUPFAM" id="SSF46955">
    <property type="entry name" value="Putative DNA-binding domain"/>
    <property type="match status" value="1"/>
</dbReference>
<dbReference type="CDD" id="cd00592">
    <property type="entry name" value="HTH_MerR-like"/>
    <property type="match status" value="1"/>
</dbReference>
<dbReference type="GO" id="GO:0003700">
    <property type="term" value="F:DNA-binding transcription factor activity"/>
    <property type="evidence" value="ECO:0007669"/>
    <property type="project" value="InterPro"/>
</dbReference>
<dbReference type="KEGG" id="fsl:EJO69_02615"/>
<accession>A0A3Q8WSL3</accession>
<organism evidence="4 5">
    <name type="scientific">Flaviflexus salsibiostraticola</name>
    <dbReference type="NCBI Taxonomy" id="1282737"/>
    <lineage>
        <taxon>Bacteria</taxon>
        <taxon>Bacillati</taxon>
        <taxon>Actinomycetota</taxon>
        <taxon>Actinomycetes</taxon>
        <taxon>Actinomycetales</taxon>
        <taxon>Actinomycetaceae</taxon>
        <taxon>Flaviflexus</taxon>
    </lineage>
</organism>
<dbReference type="PANTHER" id="PTHR30204:SF89">
    <property type="entry name" value="HTH MERR-TYPE DOMAIN-CONTAINING PROTEIN"/>
    <property type="match status" value="1"/>
</dbReference>
<dbReference type="Gene3D" id="1.10.1660.10">
    <property type="match status" value="1"/>
</dbReference>
<name>A0A3Q8WSL3_9ACTO</name>
<sequence>MAQPQRQPEREAESWPFDVSHDPVLKIGEVREVLRSEFPMLNHSKIRYYESIDLVVPHRTSSNQRLFSYADVERLRFILTEQRDRYLPLTQIGELLRQLDSGEAGAEHPGRMRAVSTDDLPRPKPGTRLTKREVSDLTGANLEDIEEFARLGIVEVDPRGRLTSHSVDIIRYALMLTDAGLDVRQVRAVKNSAGSHAATIRSALAPQLAKQSPVARERAYAQGSEMSAILVKLYQALLVENVEVELDT</sequence>
<feature type="region of interest" description="Disordered" evidence="2">
    <location>
        <begin position="102"/>
        <end position="126"/>
    </location>
</feature>
<dbReference type="AlphaFoldDB" id="A0A3Q8WSL3"/>
<dbReference type="OrthoDB" id="3191171at2"/>
<dbReference type="InterPro" id="IPR000551">
    <property type="entry name" value="MerR-type_HTH_dom"/>
</dbReference>
<dbReference type="GO" id="GO:0003677">
    <property type="term" value="F:DNA binding"/>
    <property type="evidence" value="ECO:0007669"/>
    <property type="project" value="UniProtKB-KW"/>
</dbReference>
<gene>
    <name evidence="4" type="ORF">EJO69_02615</name>
</gene>
<protein>
    <submittedName>
        <fullName evidence="4">MerR family transcriptional regulator</fullName>
    </submittedName>
</protein>
<dbReference type="PROSITE" id="PS50937">
    <property type="entry name" value="HTH_MERR_2"/>
    <property type="match status" value="1"/>
</dbReference>
<evidence type="ECO:0000256" key="1">
    <source>
        <dbReference type="ARBA" id="ARBA00023125"/>
    </source>
</evidence>
<dbReference type="Pfam" id="PF13411">
    <property type="entry name" value="MerR_1"/>
    <property type="match status" value="1"/>
</dbReference>
<evidence type="ECO:0000313" key="5">
    <source>
        <dbReference type="Proteomes" id="UP000270021"/>
    </source>
</evidence>
<evidence type="ECO:0000313" key="4">
    <source>
        <dbReference type="EMBL" id="AZN29318.1"/>
    </source>
</evidence>
<evidence type="ECO:0000259" key="3">
    <source>
        <dbReference type="PROSITE" id="PS50937"/>
    </source>
</evidence>
<dbReference type="EMBL" id="CP034438">
    <property type="protein sequence ID" value="AZN29318.1"/>
    <property type="molecule type" value="Genomic_DNA"/>
</dbReference>
<evidence type="ECO:0000256" key="2">
    <source>
        <dbReference type="SAM" id="MobiDB-lite"/>
    </source>
</evidence>
<dbReference type="SMART" id="SM00422">
    <property type="entry name" value="HTH_MERR"/>
    <property type="match status" value="1"/>
</dbReference>
<dbReference type="PANTHER" id="PTHR30204">
    <property type="entry name" value="REDOX-CYCLING DRUG-SENSING TRANSCRIPTIONAL ACTIVATOR SOXR"/>
    <property type="match status" value="1"/>
</dbReference>
<dbReference type="InterPro" id="IPR009061">
    <property type="entry name" value="DNA-bd_dom_put_sf"/>
</dbReference>